<evidence type="ECO:0000256" key="10">
    <source>
        <dbReference type="ARBA" id="ARBA00022840"/>
    </source>
</evidence>
<evidence type="ECO:0000256" key="9">
    <source>
        <dbReference type="ARBA" id="ARBA00022777"/>
    </source>
</evidence>
<evidence type="ECO:0000256" key="13">
    <source>
        <dbReference type="HAMAP-Rule" id="MF_00409"/>
    </source>
</evidence>
<dbReference type="GO" id="GO:0009245">
    <property type="term" value="P:lipid A biosynthetic process"/>
    <property type="evidence" value="ECO:0007669"/>
    <property type="project" value="UniProtKB-UniRule"/>
</dbReference>
<comment type="similarity">
    <text evidence="13">Belongs to the LpxK family.</text>
</comment>
<organism evidence="14 15">
    <name type="scientific">Veillonella rodentium</name>
    <dbReference type="NCBI Taxonomy" id="248315"/>
    <lineage>
        <taxon>Bacteria</taxon>
        <taxon>Bacillati</taxon>
        <taxon>Bacillota</taxon>
        <taxon>Negativicutes</taxon>
        <taxon>Veillonellales</taxon>
        <taxon>Veillonellaceae</taxon>
        <taxon>Veillonella</taxon>
    </lineage>
</organism>
<evidence type="ECO:0000256" key="1">
    <source>
        <dbReference type="ARBA" id="ARBA00002274"/>
    </source>
</evidence>
<keyword evidence="15" id="KW-1185">Reference proteome</keyword>
<keyword evidence="10 13" id="KW-0067">ATP-binding</keyword>
<feature type="binding site" evidence="13">
    <location>
        <begin position="65"/>
        <end position="72"/>
    </location>
    <ligand>
        <name>ATP</name>
        <dbReference type="ChEBI" id="CHEBI:30616"/>
    </ligand>
</feature>
<evidence type="ECO:0000256" key="12">
    <source>
        <dbReference type="ARBA" id="ARBA00029757"/>
    </source>
</evidence>
<protein>
    <recommendedName>
        <fullName evidence="4 13">Tetraacyldisaccharide 4'-kinase</fullName>
        <ecNumber evidence="3 13">2.7.1.130</ecNumber>
    </recommendedName>
    <alternativeName>
        <fullName evidence="12 13">Lipid A 4'-kinase</fullName>
    </alternativeName>
</protein>
<evidence type="ECO:0000256" key="2">
    <source>
        <dbReference type="ARBA" id="ARBA00004870"/>
    </source>
</evidence>
<evidence type="ECO:0000256" key="11">
    <source>
        <dbReference type="ARBA" id="ARBA00023098"/>
    </source>
</evidence>
<dbReference type="RefSeq" id="WP_095065546.1">
    <property type="nucleotide sequence ID" value="NZ_LT906470.1"/>
</dbReference>
<evidence type="ECO:0000256" key="5">
    <source>
        <dbReference type="ARBA" id="ARBA00022516"/>
    </source>
</evidence>
<dbReference type="GO" id="GO:0005524">
    <property type="term" value="F:ATP binding"/>
    <property type="evidence" value="ECO:0007669"/>
    <property type="project" value="UniProtKB-UniRule"/>
</dbReference>
<dbReference type="EC" id="2.7.1.130" evidence="3 13"/>
<evidence type="ECO:0000256" key="4">
    <source>
        <dbReference type="ARBA" id="ARBA00016436"/>
    </source>
</evidence>
<dbReference type="PANTHER" id="PTHR42724:SF1">
    <property type="entry name" value="TETRAACYLDISACCHARIDE 4'-KINASE, MITOCHONDRIAL-RELATED"/>
    <property type="match status" value="1"/>
</dbReference>
<evidence type="ECO:0000313" key="14">
    <source>
        <dbReference type="EMBL" id="SNV60311.1"/>
    </source>
</evidence>
<dbReference type="HAMAP" id="MF_00409">
    <property type="entry name" value="LpxK"/>
    <property type="match status" value="1"/>
</dbReference>
<dbReference type="NCBIfam" id="TIGR00682">
    <property type="entry name" value="lpxK"/>
    <property type="match status" value="1"/>
</dbReference>
<dbReference type="PANTHER" id="PTHR42724">
    <property type="entry name" value="TETRAACYLDISACCHARIDE 4'-KINASE"/>
    <property type="match status" value="1"/>
</dbReference>
<evidence type="ECO:0000256" key="7">
    <source>
        <dbReference type="ARBA" id="ARBA00022679"/>
    </source>
</evidence>
<dbReference type="AlphaFoldDB" id="A0A239YM47"/>
<keyword evidence="8 13" id="KW-0547">Nucleotide-binding</keyword>
<dbReference type="Pfam" id="PF02606">
    <property type="entry name" value="LpxK"/>
    <property type="match status" value="1"/>
</dbReference>
<keyword evidence="9 13" id="KW-0418">Kinase</keyword>
<keyword evidence="6 13" id="KW-0441">Lipid A biosynthesis</keyword>
<proteinExistence type="inferred from homology"/>
<dbReference type="GO" id="GO:0009029">
    <property type="term" value="F:lipid-A 4'-kinase activity"/>
    <property type="evidence" value="ECO:0007669"/>
    <property type="project" value="UniProtKB-UniRule"/>
</dbReference>
<dbReference type="GO" id="GO:0009244">
    <property type="term" value="P:lipopolysaccharide core region biosynthetic process"/>
    <property type="evidence" value="ECO:0007669"/>
    <property type="project" value="TreeGrafter"/>
</dbReference>
<dbReference type="Proteomes" id="UP000214973">
    <property type="component" value="Chromosome 1"/>
</dbReference>
<evidence type="ECO:0000256" key="6">
    <source>
        <dbReference type="ARBA" id="ARBA00022556"/>
    </source>
</evidence>
<gene>
    <name evidence="13 14" type="primary">lpxK</name>
    <name evidence="14" type="ORF">SAMEA44547418_00562</name>
</gene>
<evidence type="ECO:0000313" key="15">
    <source>
        <dbReference type="Proteomes" id="UP000214973"/>
    </source>
</evidence>
<dbReference type="KEGG" id="vrm:44547418_00562"/>
<accession>A0A239YM47</accession>
<dbReference type="UniPathway" id="UPA00359">
    <property type="reaction ID" value="UER00482"/>
</dbReference>
<keyword evidence="11 13" id="KW-0443">Lipid metabolism</keyword>
<reference evidence="14 15" key="1">
    <citation type="submission" date="2017-06" db="EMBL/GenBank/DDBJ databases">
        <authorList>
            <consortium name="Pathogen Informatics"/>
        </authorList>
    </citation>
    <scope>NUCLEOTIDE SEQUENCE [LARGE SCALE GENOMIC DNA]</scope>
    <source>
        <strain evidence="14 15">NCTC12018</strain>
    </source>
</reference>
<keyword evidence="7 13" id="KW-0808">Transferase</keyword>
<comment type="function">
    <text evidence="1 13">Transfers the gamma-phosphate of ATP to the 4'-position of a tetraacyldisaccharide 1-phosphate intermediate (termed DS-1-P) to form tetraacyldisaccharide 1,4'-bis-phosphate (lipid IVA).</text>
</comment>
<dbReference type="SUPFAM" id="SSF52540">
    <property type="entry name" value="P-loop containing nucleoside triphosphate hydrolases"/>
    <property type="match status" value="1"/>
</dbReference>
<dbReference type="GO" id="GO:0005886">
    <property type="term" value="C:plasma membrane"/>
    <property type="evidence" value="ECO:0007669"/>
    <property type="project" value="TreeGrafter"/>
</dbReference>
<sequence length="370" mass="40407">MSGEELFKSIVSGENKSILGDMARSGLAFLSKGYEKAVSIRNARFDEGKGVNKVTVPVISVGNITAGGTGKTPMVRFICDVLAQKGFHPTVLSRGYRAEDNKKNIIISRDGTMLVEPTISGDEAWLLAKVLSKSNVIIGRDRTQSAIIAIDKLGADCLVMDDGFQHRGLARDIDIVLVDASNPFGYEHVLPRGLLREPLSGLQRADIIVLTKVDQVAPGIVSSIRKRLAQMLPQTPIYETIHKPQALYTLDEWAAGAKGSPVGTHKEKRIMAVSGIGNPQSFTRTLVDVGYNVVHTLAFGDHHEFTNDDVVEIWKQAFAHQADMICITEKDAVKLSQLHAIEDLKTPILVLSIGIEFVAGKQEFIENLEI</sequence>
<comment type="pathway">
    <text evidence="2 13">Glycolipid biosynthesis; lipid IV(A) biosynthesis; lipid IV(A) from (3R)-3-hydroxytetradecanoyl-[acyl-carrier-protein] and UDP-N-acetyl-alpha-D-glucosamine: step 6/6.</text>
</comment>
<keyword evidence="5 13" id="KW-0444">Lipid biosynthesis</keyword>
<evidence type="ECO:0000256" key="8">
    <source>
        <dbReference type="ARBA" id="ARBA00022741"/>
    </source>
</evidence>
<name>A0A239YM47_9FIRM</name>
<dbReference type="InterPro" id="IPR027417">
    <property type="entry name" value="P-loop_NTPase"/>
</dbReference>
<comment type="catalytic activity">
    <reaction evidence="13">
        <text>a lipid A disaccharide + ATP = a lipid IVA + ADP + H(+)</text>
        <dbReference type="Rhea" id="RHEA:67840"/>
        <dbReference type="ChEBI" id="CHEBI:15378"/>
        <dbReference type="ChEBI" id="CHEBI:30616"/>
        <dbReference type="ChEBI" id="CHEBI:176343"/>
        <dbReference type="ChEBI" id="CHEBI:176425"/>
        <dbReference type="ChEBI" id="CHEBI:456216"/>
        <dbReference type="EC" id="2.7.1.130"/>
    </reaction>
</comment>
<evidence type="ECO:0000256" key="3">
    <source>
        <dbReference type="ARBA" id="ARBA00012071"/>
    </source>
</evidence>
<dbReference type="InterPro" id="IPR003758">
    <property type="entry name" value="LpxK"/>
</dbReference>
<dbReference type="EMBL" id="LT906470">
    <property type="protein sequence ID" value="SNV60311.1"/>
    <property type="molecule type" value="Genomic_DNA"/>
</dbReference>